<dbReference type="Pfam" id="PF00078">
    <property type="entry name" value="RVT_1"/>
    <property type="match status" value="1"/>
</dbReference>
<dbReference type="PROSITE" id="PS50994">
    <property type="entry name" value="INTEGRASE"/>
    <property type="match status" value="1"/>
</dbReference>
<dbReference type="GO" id="GO:0015074">
    <property type="term" value="P:DNA integration"/>
    <property type="evidence" value="ECO:0007669"/>
    <property type="project" value="InterPro"/>
</dbReference>
<keyword evidence="1" id="KW-0808">Transferase</keyword>
<evidence type="ECO:0000313" key="8">
    <source>
        <dbReference type="EMBL" id="KAJ8763588.1"/>
    </source>
</evidence>
<dbReference type="GO" id="GO:0016787">
    <property type="term" value="F:hydrolase activity"/>
    <property type="evidence" value="ECO:0007669"/>
    <property type="project" value="UniProtKB-KW"/>
</dbReference>
<reference evidence="8 9" key="1">
    <citation type="submission" date="2021-09" db="EMBL/GenBank/DDBJ databases">
        <title>Genomic insights and catalytic innovation underlie evolution of tropane alkaloids biosynthesis.</title>
        <authorList>
            <person name="Wang Y.-J."/>
            <person name="Tian T."/>
            <person name="Huang J.-P."/>
            <person name="Huang S.-X."/>
        </authorList>
    </citation>
    <scope>NUCLEOTIDE SEQUENCE [LARGE SCALE GENOMIC DNA]</scope>
    <source>
        <strain evidence="8">KIB-2018</strain>
        <tissue evidence="8">Leaf</tissue>
    </source>
</reference>
<dbReference type="InterPro" id="IPR012337">
    <property type="entry name" value="RNaseH-like_sf"/>
</dbReference>
<dbReference type="SUPFAM" id="SSF56672">
    <property type="entry name" value="DNA/RNA polymerases"/>
    <property type="match status" value="1"/>
</dbReference>
<dbReference type="PANTHER" id="PTHR37984:SF5">
    <property type="entry name" value="PROTEIN NYNRIN-LIKE"/>
    <property type="match status" value="1"/>
</dbReference>
<sequence length="599" mass="69840">MDLMNRVFRPYLDQFVVVFIDDILVYFRTEQDHSEHLRIVLQTLRERQLYAKLISTEGIRVDPSKIEAIVNWKPPRNVTEVRSFLGLASYYRQFVKGFSVIASPLTKLLRKGVKYEWSDRCQSSFDQLKIMLTEEGKVVAYASRQLKTHEQNYPTHDLELAAVVFALKIRIFTDHKILKYLLTQKELNLRQRRWLELFKDYDCIVDYHPGKANVVADALSRKTISALSLKQIGWKLGSDGALMAQLIARPTLRQRFHQVPSGLLNPIPILQWKWDNITMDFVTGLPLTQRKHDAVWVIIDKFTKSAHFLPVRPDYSLDRLADLYVNEIVRLHRVPLSIISDRDPRFTSRFWKSLQEALGTQLKFSTAFHPQTDGQSERTSIDMAPYEALYGRKCGTPVCWTELSENKMIGPEIVKDTEEKIQIIRQRLKVIVDDRQKSYADLKRKDIEFQVGDKVFLKVSPWKHILRFGKKGKLSPRFIGPYEILKKVGPVAYQLALPGELARLHDVFHVSMLRRYRSDTLHKIPVQEIQVQQDLSYEEGSISILAREVKQLRNKSVPLVKVLWQHHGIKEATWEPEEIMKAQYPQLFESGMNFEDEIS</sequence>
<dbReference type="Proteomes" id="UP001159364">
    <property type="component" value="Linkage Group LG05"/>
</dbReference>
<dbReference type="InterPro" id="IPR000477">
    <property type="entry name" value="RT_dom"/>
</dbReference>
<dbReference type="EMBL" id="JAIWQS010000005">
    <property type="protein sequence ID" value="KAJ8763588.1"/>
    <property type="molecule type" value="Genomic_DNA"/>
</dbReference>
<comment type="caution">
    <text evidence="8">The sequence shown here is derived from an EMBL/GenBank/DDBJ whole genome shotgun (WGS) entry which is preliminary data.</text>
</comment>
<dbReference type="InterPro" id="IPR036397">
    <property type="entry name" value="RNaseH_sf"/>
</dbReference>
<dbReference type="InterPro" id="IPR056924">
    <property type="entry name" value="SH3_Tf2-1"/>
</dbReference>
<accession>A0AAV8TA74</accession>
<evidence type="ECO:0000256" key="5">
    <source>
        <dbReference type="ARBA" id="ARBA00022801"/>
    </source>
</evidence>
<dbReference type="PANTHER" id="PTHR37984">
    <property type="entry name" value="PROTEIN CBG26694"/>
    <property type="match status" value="1"/>
</dbReference>
<name>A0AAV8TA74_9ROSI</name>
<dbReference type="GO" id="GO:0003964">
    <property type="term" value="F:RNA-directed DNA polymerase activity"/>
    <property type="evidence" value="ECO:0007669"/>
    <property type="project" value="UniProtKB-KW"/>
</dbReference>
<dbReference type="GO" id="GO:0003676">
    <property type="term" value="F:nucleic acid binding"/>
    <property type="evidence" value="ECO:0007669"/>
    <property type="project" value="InterPro"/>
</dbReference>
<evidence type="ECO:0000256" key="6">
    <source>
        <dbReference type="ARBA" id="ARBA00022918"/>
    </source>
</evidence>
<keyword evidence="5" id="KW-0378">Hydrolase</keyword>
<feature type="domain" description="Integrase catalytic" evidence="7">
    <location>
        <begin position="264"/>
        <end position="379"/>
    </location>
</feature>
<dbReference type="SUPFAM" id="SSF53098">
    <property type="entry name" value="Ribonuclease H-like"/>
    <property type="match status" value="1"/>
</dbReference>
<evidence type="ECO:0000256" key="2">
    <source>
        <dbReference type="ARBA" id="ARBA00022695"/>
    </source>
</evidence>
<dbReference type="Pfam" id="PF24626">
    <property type="entry name" value="SH3_Tf2-1"/>
    <property type="match status" value="1"/>
</dbReference>
<dbReference type="InterPro" id="IPR043502">
    <property type="entry name" value="DNA/RNA_pol_sf"/>
</dbReference>
<evidence type="ECO:0000259" key="7">
    <source>
        <dbReference type="PROSITE" id="PS50994"/>
    </source>
</evidence>
<dbReference type="GO" id="GO:0004519">
    <property type="term" value="F:endonuclease activity"/>
    <property type="evidence" value="ECO:0007669"/>
    <property type="project" value="UniProtKB-KW"/>
</dbReference>
<dbReference type="InterPro" id="IPR041373">
    <property type="entry name" value="RT_RNaseH"/>
</dbReference>
<dbReference type="AlphaFoldDB" id="A0AAV8TA74"/>
<dbReference type="Gene3D" id="3.30.420.10">
    <property type="entry name" value="Ribonuclease H-like superfamily/Ribonuclease H"/>
    <property type="match status" value="1"/>
</dbReference>
<organism evidence="8 9">
    <name type="scientific">Erythroxylum novogranatense</name>
    <dbReference type="NCBI Taxonomy" id="1862640"/>
    <lineage>
        <taxon>Eukaryota</taxon>
        <taxon>Viridiplantae</taxon>
        <taxon>Streptophyta</taxon>
        <taxon>Embryophyta</taxon>
        <taxon>Tracheophyta</taxon>
        <taxon>Spermatophyta</taxon>
        <taxon>Magnoliopsida</taxon>
        <taxon>eudicotyledons</taxon>
        <taxon>Gunneridae</taxon>
        <taxon>Pentapetalae</taxon>
        <taxon>rosids</taxon>
        <taxon>fabids</taxon>
        <taxon>Malpighiales</taxon>
        <taxon>Erythroxylaceae</taxon>
        <taxon>Erythroxylum</taxon>
    </lineage>
</organism>
<proteinExistence type="predicted"/>
<evidence type="ECO:0000256" key="4">
    <source>
        <dbReference type="ARBA" id="ARBA00022759"/>
    </source>
</evidence>
<evidence type="ECO:0000256" key="1">
    <source>
        <dbReference type="ARBA" id="ARBA00022679"/>
    </source>
</evidence>
<dbReference type="FunFam" id="3.30.70.270:FF:000020">
    <property type="entry name" value="Transposon Tf2-6 polyprotein-like Protein"/>
    <property type="match status" value="1"/>
</dbReference>
<keyword evidence="6" id="KW-0695">RNA-directed DNA polymerase</keyword>
<gene>
    <name evidence="8" type="ORF">K2173_002471</name>
</gene>
<dbReference type="InterPro" id="IPR001584">
    <property type="entry name" value="Integrase_cat-core"/>
</dbReference>
<evidence type="ECO:0000313" key="9">
    <source>
        <dbReference type="Proteomes" id="UP001159364"/>
    </source>
</evidence>
<keyword evidence="2" id="KW-0548">Nucleotidyltransferase</keyword>
<evidence type="ECO:0000256" key="3">
    <source>
        <dbReference type="ARBA" id="ARBA00022722"/>
    </source>
</evidence>
<keyword evidence="9" id="KW-1185">Reference proteome</keyword>
<dbReference type="Gene3D" id="3.30.70.270">
    <property type="match status" value="2"/>
</dbReference>
<protein>
    <recommendedName>
        <fullName evidence="7">Integrase catalytic domain-containing protein</fullName>
    </recommendedName>
</protein>
<keyword evidence="3" id="KW-0540">Nuclease</keyword>
<dbReference type="CDD" id="cd09274">
    <property type="entry name" value="RNase_HI_RT_Ty3"/>
    <property type="match status" value="1"/>
</dbReference>
<dbReference type="InterPro" id="IPR050951">
    <property type="entry name" value="Retrovirus_Pol_polyprotein"/>
</dbReference>
<dbReference type="InterPro" id="IPR043128">
    <property type="entry name" value="Rev_trsase/Diguanyl_cyclase"/>
</dbReference>
<dbReference type="Pfam" id="PF17917">
    <property type="entry name" value="RT_RNaseH"/>
    <property type="match status" value="1"/>
</dbReference>
<keyword evidence="4" id="KW-0255">Endonuclease</keyword>